<dbReference type="Proteomes" id="UP000237222">
    <property type="component" value="Unassembled WGS sequence"/>
</dbReference>
<keyword evidence="7" id="KW-0269">Exonuclease</keyword>
<evidence type="ECO:0000256" key="4">
    <source>
        <dbReference type="ARBA" id="ARBA00022490"/>
    </source>
</evidence>
<dbReference type="EMBL" id="PQGG01000024">
    <property type="protein sequence ID" value="POP52744.1"/>
    <property type="molecule type" value="Genomic_DNA"/>
</dbReference>
<dbReference type="Gene3D" id="2.40.50.140">
    <property type="entry name" value="Nucleic acid-binding proteins"/>
    <property type="match status" value="2"/>
</dbReference>
<gene>
    <name evidence="10" type="ORF">C0068_10060</name>
</gene>
<keyword evidence="5" id="KW-0540">Nuclease</keyword>
<evidence type="ECO:0000256" key="3">
    <source>
        <dbReference type="ARBA" id="ARBA00012163"/>
    </source>
</evidence>
<dbReference type="InterPro" id="IPR003029">
    <property type="entry name" value="S1_domain"/>
</dbReference>
<evidence type="ECO:0000313" key="10">
    <source>
        <dbReference type="EMBL" id="POP52744.1"/>
    </source>
</evidence>
<dbReference type="GO" id="GO:0003723">
    <property type="term" value="F:RNA binding"/>
    <property type="evidence" value="ECO:0007669"/>
    <property type="project" value="UniProtKB-KW"/>
</dbReference>
<reference evidence="10 11" key="1">
    <citation type="submission" date="2018-01" db="EMBL/GenBank/DDBJ databases">
        <authorList>
            <person name="Yu X.-D."/>
        </authorList>
    </citation>
    <scope>NUCLEOTIDE SEQUENCE [LARGE SCALE GENOMIC DNA]</scope>
    <source>
        <strain evidence="10 11">ZX-21</strain>
    </source>
</reference>
<name>A0A2S4HFH6_9GAMM</name>
<dbReference type="Pfam" id="PF00773">
    <property type="entry name" value="RNB"/>
    <property type="match status" value="1"/>
</dbReference>
<dbReference type="InterPro" id="IPR012340">
    <property type="entry name" value="NA-bd_OB-fold"/>
</dbReference>
<protein>
    <recommendedName>
        <fullName evidence="3">exoribonuclease II</fullName>
        <ecNumber evidence="3">3.1.13.1</ecNumber>
    </recommendedName>
</protein>
<evidence type="ECO:0000256" key="6">
    <source>
        <dbReference type="ARBA" id="ARBA00022801"/>
    </source>
</evidence>
<dbReference type="PROSITE" id="PS50126">
    <property type="entry name" value="S1"/>
    <property type="match status" value="1"/>
</dbReference>
<evidence type="ECO:0000256" key="7">
    <source>
        <dbReference type="ARBA" id="ARBA00022839"/>
    </source>
</evidence>
<dbReference type="SUPFAM" id="SSF50249">
    <property type="entry name" value="Nucleic acid-binding proteins"/>
    <property type="match status" value="3"/>
</dbReference>
<evidence type="ECO:0000259" key="9">
    <source>
        <dbReference type="PROSITE" id="PS50126"/>
    </source>
</evidence>
<dbReference type="GO" id="GO:0005829">
    <property type="term" value="C:cytosol"/>
    <property type="evidence" value="ECO:0007669"/>
    <property type="project" value="TreeGrafter"/>
</dbReference>
<dbReference type="AlphaFoldDB" id="A0A2S4HFH6"/>
<dbReference type="InterPro" id="IPR022966">
    <property type="entry name" value="RNase_II/R_CS"/>
</dbReference>
<keyword evidence="8" id="KW-0694">RNA-binding</keyword>
<dbReference type="SMART" id="SM00955">
    <property type="entry name" value="RNB"/>
    <property type="match status" value="1"/>
</dbReference>
<accession>A0A2S4HFH6</accession>
<dbReference type="InterPro" id="IPR004476">
    <property type="entry name" value="RNase_II/RNase_R"/>
</dbReference>
<dbReference type="Pfam" id="PF08206">
    <property type="entry name" value="OB_RNB"/>
    <property type="match status" value="1"/>
</dbReference>
<dbReference type="PROSITE" id="PS01175">
    <property type="entry name" value="RIBONUCLEASE_II"/>
    <property type="match status" value="1"/>
</dbReference>
<dbReference type="InterPro" id="IPR040476">
    <property type="entry name" value="CSD2"/>
</dbReference>
<evidence type="ECO:0000256" key="8">
    <source>
        <dbReference type="ARBA" id="ARBA00022884"/>
    </source>
</evidence>
<dbReference type="Pfam" id="PF17876">
    <property type="entry name" value="CSD2"/>
    <property type="match status" value="1"/>
</dbReference>
<organism evidence="10 11">
    <name type="scientific">Zhongshania marina</name>
    <dbReference type="NCBI Taxonomy" id="2304603"/>
    <lineage>
        <taxon>Bacteria</taxon>
        <taxon>Pseudomonadati</taxon>
        <taxon>Pseudomonadota</taxon>
        <taxon>Gammaproteobacteria</taxon>
        <taxon>Cellvibrionales</taxon>
        <taxon>Spongiibacteraceae</taxon>
        <taxon>Zhongshania</taxon>
    </lineage>
</organism>
<comment type="caution">
    <text evidence="10">The sequence shown here is derived from an EMBL/GenBank/DDBJ whole genome shotgun (WGS) entry which is preliminary data.</text>
</comment>
<evidence type="ECO:0000313" key="11">
    <source>
        <dbReference type="Proteomes" id="UP000237222"/>
    </source>
</evidence>
<proteinExistence type="predicted"/>
<keyword evidence="6" id="KW-0378">Hydrolase</keyword>
<dbReference type="InterPro" id="IPR001900">
    <property type="entry name" value="RNase_II/R"/>
</dbReference>
<evidence type="ECO:0000256" key="1">
    <source>
        <dbReference type="ARBA" id="ARBA00001849"/>
    </source>
</evidence>
<evidence type="ECO:0000256" key="5">
    <source>
        <dbReference type="ARBA" id="ARBA00022722"/>
    </source>
</evidence>
<feature type="domain" description="S1 motif" evidence="9">
    <location>
        <begin position="587"/>
        <end position="665"/>
    </location>
</feature>
<keyword evidence="4" id="KW-0963">Cytoplasm</keyword>
<comment type="catalytic activity">
    <reaction evidence="1">
        <text>Exonucleolytic cleavage in the 3'- to 5'-direction to yield nucleoside 5'-phosphates.</text>
        <dbReference type="EC" id="3.1.13.1"/>
    </reaction>
</comment>
<dbReference type="GO" id="GO:0008859">
    <property type="term" value="F:exoribonuclease II activity"/>
    <property type="evidence" value="ECO:0007669"/>
    <property type="project" value="UniProtKB-EC"/>
</dbReference>
<sequence>MTYIVNRYRCDIGRLRHTFPLPCTPFSRPEHRYHRSMLDKNALQQLSQLKTQIIDSKDQGDGEVRGSQRRFGFVRLDDGRDVFLAPDDMQRVFPGDRVRINVLTDDKGKFKAELEKLLESPLDCFTGRYVVRGQGHFVEPDLPRFNKLLFIPPSQRKKCSEGDFLYCQVAQHPFKDGKSQVKVLENIGSPDTAGIEGKYTQRKFKLPRDWPKDCSIGGDLRADSRKDLRDIPFVTIDSAETRDIDDALWAQANDNGWELHIAVADPGAFIRPGSALDRAAQQRANTVYLPGFTQTMLPNPISQGSCSLVADEDRCAIVCTLQVSTEGEISDIQFSEALIRSKAKLSYSDVHAHLHNEMELDQACLKDLHAASVALKKYRSEHHIIMPEQPDFYFQLNEQRKIESITKIERNDAHRLVEECMLAANRSAAIWLADAPALFVCHAGLREDRYDNVRTVISKEIPSAADCDIATLAGYKALIKACESSESPLPLRSIFARMLQPGDISIQAKPHFGLGLERYTTFTSPLRKYSDLLVQRCIRAKLNNETPILPNEDELNTLLEAIRNGRQASKQMEQWLQYQYLARNTSDTVYDARIAHVNGGGFTVELLDTGISGFVEARTIPEKLSFDADTLRLYNDKQSFQLDQLLKVKTSELDDFQRKLMFLLVD</sequence>
<dbReference type="InterPro" id="IPR013223">
    <property type="entry name" value="RNase_B_OB_dom"/>
</dbReference>
<dbReference type="GO" id="GO:0006402">
    <property type="term" value="P:mRNA catabolic process"/>
    <property type="evidence" value="ECO:0007669"/>
    <property type="project" value="TreeGrafter"/>
</dbReference>
<dbReference type="PANTHER" id="PTHR23355:SF37">
    <property type="entry name" value="EXORIBONUCLEASE 2"/>
    <property type="match status" value="1"/>
</dbReference>
<evidence type="ECO:0000256" key="2">
    <source>
        <dbReference type="ARBA" id="ARBA00004496"/>
    </source>
</evidence>
<dbReference type="EC" id="3.1.13.1" evidence="3"/>
<dbReference type="PANTHER" id="PTHR23355">
    <property type="entry name" value="RIBONUCLEASE"/>
    <property type="match status" value="1"/>
</dbReference>
<comment type="subcellular location">
    <subcellularLocation>
        <location evidence="2">Cytoplasm</location>
    </subcellularLocation>
</comment>
<dbReference type="NCBIfam" id="TIGR00358">
    <property type="entry name" value="3_prime_RNase"/>
    <property type="match status" value="1"/>
</dbReference>
<dbReference type="InterPro" id="IPR050180">
    <property type="entry name" value="RNR_Ribonuclease"/>
</dbReference>